<sequence>MKIVFKSTIDNHIWETETHQLNSDILLRHFLSKARTKDLHIDFSYCELTQCGVITDRHEQIIGHFSLLT</sequence>
<dbReference type="AlphaFoldDB" id="A0AAU8BKV4"/>
<accession>A0AAU8BKV4</accession>
<organism evidence="1">
    <name type="scientific">Vibrio chaetopteri</name>
    <dbReference type="NCBI Taxonomy" id="3016528"/>
    <lineage>
        <taxon>Bacteria</taxon>
        <taxon>Pseudomonadati</taxon>
        <taxon>Pseudomonadota</taxon>
        <taxon>Gammaproteobacteria</taxon>
        <taxon>Vibrionales</taxon>
        <taxon>Vibrionaceae</taxon>
        <taxon>Vibrio</taxon>
    </lineage>
</organism>
<evidence type="ECO:0000313" key="1">
    <source>
        <dbReference type="EMBL" id="XCD17257.1"/>
    </source>
</evidence>
<proteinExistence type="predicted"/>
<dbReference type="RefSeq" id="WP_353498456.1">
    <property type="nucleotide sequence ID" value="NZ_CP115920.1"/>
</dbReference>
<dbReference type="EMBL" id="CP115920">
    <property type="protein sequence ID" value="XCD17257.1"/>
    <property type="molecule type" value="Genomic_DNA"/>
</dbReference>
<name>A0AAU8BKV4_9VIBR</name>
<protein>
    <submittedName>
        <fullName evidence="1">Uncharacterized protein</fullName>
    </submittedName>
</protein>
<dbReference type="KEGG" id="vck:PG915_06965"/>
<reference evidence="1" key="1">
    <citation type="submission" date="2023-01" db="EMBL/GenBank/DDBJ databases">
        <title>Vibrio sp. CB1-14 genome sequencing.</title>
        <authorList>
            <person name="Otstavnykh N."/>
            <person name="Isaeva M."/>
            <person name="Meleshko D."/>
        </authorList>
    </citation>
    <scope>NUCLEOTIDE SEQUENCE</scope>
    <source>
        <strain evidence="1">CB1-14</strain>
    </source>
</reference>
<gene>
    <name evidence="1" type="ORF">PG915_06965</name>
</gene>